<evidence type="ECO:0000313" key="2">
    <source>
        <dbReference type="EnsemblMetazoa" id="AFAF019869-PA"/>
    </source>
</evidence>
<dbReference type="EnsemblMetazoa" id="AFAF019869-RA">
    <property type="protein sequence ID" value="AFAF019869-PA"/>
    <property type="gene ID" value="AFAF019869"/>
</dbReference>
<dbReference type="GO" id="GO:0005856">
    <property type="term" value="C:cytoskeleton"/>
    <property type="evidence" value="ECO:0007669"/>
    <property type="project" value="TreeGrafter"/>
</dbReference>
<dbReference type="GO" id="GO:0005737">
    <property type="term" value="C:cytoplasm"/>
    <property type="evidence" value="ECO:0007669"/>
    <property type="project" value="TreeGrafter"/>
</dbReference>
<protein>
    <recommendedName>
        <fullName evidence="1">FHOD1 N-terminal GTPase-binding domain-containing protein</fullName>
    </recommendedName>
</protein>
<feature type="domain" description="FHOD1 N-terminal GTPase-binding" evidence="1">
    <location>
        <begin position="8"/>
        <end position="95"/>
    </location>
</feature>
<name>A0A182QZA8_9DIPT</name>
<reference evidence="3" key="1">
    <citation type="submission" date="2014-01" db="EMBL/GenBank/DDBJ databases">
        <title>The Genome Sequence of Anopheles farauti FAR1 (V2).</title>
        <authorList>
            <consortium name="The Broad Institute Genomics Platform"/>
            <person name="Neafsey D.E."/>
            <person name="Besansky N."/>
            <person name="Howell P."/>
            <person name="Walton C."/>
            <person name="Young S.K."/>
            <person name="Zeng Q."/>
            <person name="Gargeya S."/>
            <person name="Fitzgerald M."/>
            <person name="Haas B."/>
            <person name="Abouelleil A."/>
            <person name="Allen A.W."/>
            <person name="Alvarado L."/>
            <person name="Arachchi H.M."/>
            <person name="Berlin A.M."/>
            <person name="Chapman S.B."/>
            <person name="Gainer-Dewar J."/>
            <person name="Goldberg J."/>
            <person name="Griggs A."/>
            <person name="Gujja S."/>
            <person name="Hansen M."/>
            <person name="Howarth C."/>
            <person name="Imamovic A."/>
            <person name="Ireland A."/>
            <person name="Larimer J."/>
            <person name="McCowan C."/>
            <person name="Murphy C."/>
            <person name="Pearson M."/>
            <person name="Poon T.W."/>
            <person name="Priest M."/>
            <person name="Roberts A."/>
            <person name="Saif S."/>
            <person name="Shea T."/>
            <person name="Sisk P."/>
            <person name="Sykes S."/>
            <person name="Wortman J."/>
            <person name="Nusbaum C."/>
            <person name="Birren B."/>
        </authorList>
    </citation>
    <scope>NUCLEOTIDE SEQUENCE [LARGE SCALE GENOMIC DNA]</scope>
    <source>
        <strain evidence="3">FAR1</strain>
    </source>
</reference>
<dbReference type="Proteomes" id="UP000075886">
    <property type="component" value="Unassembled WGS sequence"/>
</dbReference>
<dbReference type="PANTHER" id="PTHR45920:SF4">
    <property type="entry name" value="FORMIN HOMOLOGY 2 DOMAIN CONTAINING, ISOFORM I"/>
    <property type="match status" value="1"/>
</dbReference>
<dbReference type="STRING" id="69004.A0A182QZA8"/>
<dbReference type="GO" id="GO:0051015">
    <property type="term" value="F:actin filament binding"/>
    <property type="evidence" value="ECO:0007669"/>
    <property type="project" value="TreeGrafter"/>
</dbReference>
<organism evidence="2 3">
    <name type="scientific">Anopheles farauti</name>
    <dbReference type="NCBI Taxonomy" id="69004"/>
    <lineage>
        <taxon>Eukaryota</taxon>
        <taxon>Metazoa</taxon>
        <taxon>Ecdysozoa</taxon>
        <taxon>Arthropoda</taxon>
        <taxon>Hexapoda</taxon>
        <taxon>Insecta</taxon>
        <taxon>Pterygota</taxon>
        <taxon>Neoptera</taxon>
        <taxon>Endopterygota</taxon>
        <taxon>Diptera</taxon>
        <taxon>Nematocera</taxon>
        <taxon>Culicoidea</taxon>
        <taxon>Culicidae</taxon>
        <taxon>Anophelinae</taxon>
        <taxon>Anopheles</taxon>
    </lineage>
</organism>
<dbReference type="InterPro" id="IPR011989">
    <property type="entry name" value="ARM-like"/>
</dbReference>
<dbReference type="EMBL" id="AXCN02001918">
    <property type="status" value="NOT_ANNOTATED_CDS"/>
    <property type="molecule type" value="Genomic_DNA"/>
</dbReference>
<dbReference type="VEuPathDB" id="VectorBase:AFAF019869"/>
<dbReference type="PANTHER" id="PTHR45920">
    <property type="entry name" value="FORMIN HOMOLOGY 2 DOMAIN CONTAINING, ISOFORM I"/>
    <property type="match status" value="1"/>
</dbReference>
<keyword evidence="3" id="KW-1185">Reference proteome</keyword>
<dbReference type="Pfam" id="PF18382">
    <property type="entry name" value="Formin_GBD_N"/>
    <property type="match status" value="1"/>
</dbReference>
<sequence>MEPDELITVRVQYLVDSDPFNSLSMYPIPSRAPVFSFASAVPLATQLGALLRHLGAPQRLDDAALQVYKDGDYGAYLDLESSLAEQSEDIEGLNSNRKNSLVVRTQLSVRVHSIIGQKPSNSGVFRAARNDKTFGPLKPGHSSVPGLRVQALRGTDRKSYSLLMAPPPSSPSSSS</sequence>
<accession>A0A182QZA8</accession>
<reference evidence="2" key="2">
    <citation type="submission" date="2020-05" db="UniProtKB">
        <authorList>
            <consortium name="EnsemblMetazoa"/>
        </authorList>
    </citation>
    <scope>IDENTIFICATION</scope>
    <source>
        <strain evidence="2">FAR1</strain>
    </source>
</reference>
<dbReference type="AlphaFoldDB" id="A0A182QZA8"/>
<dbReference type="Gene3D" id="1.25.10.10">
    <property type="entry name" value="Leucine-rich Repeat Variant"/>
    <property type="match status" value="1"/>
</dbReference>
<evidence type="ECO:0000259" key="1">
    <source>
        <dbReference type="Pfam" id="PF18382"/>
    </source>
</evidence>
<evidence type="ECO:0000313" key="3">
    <source>
        <dbReference type="Proteomes" id="UP000075886"/>
    </source>
</evidence>
<proteinExistence type="predicted"/>
<dbReference type="GO" id="GO:0030866">
    <property type="term" value="P:cortical actin cytoskeleton organization"/>
    <property type="evidence" value="ECO:0007669"/>
    <property type="project" value="TreeGrafter"/>
</dbReference>
<dbReference type="InterPro" id="IPR041387">
    <property type="entry name" value="FHOD1_GBD_N"/>
</dbReference>